<dbReference type="InterPro" id="IPR000198">
    <property type="entry name" value="RhoGAP_dom"/>
</dbReference>
<dbReference type="Pfam" id="PF00620">
    <property type="entry name" value="RhoGAP"/>
    <property type="match status" value="1"/>
</dbReference>
<evidence type="ECO:0000313" key="4">
    <source>
        <dbReference type="Proteomes" id="UP001590950"/>
    </source>
</evidence>
<evidence type="ECO:0000259" key="2">
    <source>
        <dbReference type="PROSITE" id="PS50238"/>
    </source>
</evidence>
<dbReference type="PANTHER" id="PTHR15228:SF25">
    <property type="entry name" value="F-BAR DOMAIN-CONTAINING PROTEIN"/>
    <property type="match status" value="1"/>
</dbReference>
<protein>
    <recommendedName>
        <fullName evidence="2">Rho-GAP domain-containing protein</fullName>
    </recommendedName>
</protein>
<sequence length="287" mass="32714">MLRELGPLKTEAGIRAHSIRGVASGEHGICQYCHFLDYSKWRDIYIWLRPPTCGPNWSVFGVIWSVTHSPLFAHAYLHFRFRQACTDVGHSATDRPDIFSISGSPLRLQELEALFNKPPRYGHDFHWAGYTLHNAASILLRYLLRSPEPVIPLEMYRTFQDPLRPYFGPPSKGTTADDHDAAIVEYQRQILLLMPPSRVLLLYLLDLLAVFASKAEINSMTAARLAAVFQPAILSPVRAGEDFIEENKSRRLNQDVVILLIEDQDHSLVDEFERVLRKVESEGGRYS</sequence>
<comment type="caution">
    <text evidence="3">The sequence shown here is derived from an EMBL/GenBank/DDBJ whole genome shotgun (WGS) entry which is preliminary data.</text>
</comment>
<dbReference type="Gene3D" id="1.10.555.10">
    <property type="entry name" value="Rho GTPase activation protein"/>
    <property type="match status" value="1"/>
</dbReference>
<dbReference type="InterPro" id="IPR008936">
    <property type="entry name" value="Rho_GTPase_activation_prot"/>
</dbReference>
<name>A0ABR4AB73_9LECA</name>
<dbReference type="Proteomes" id="UP001590950">
    <property type="component" value="Unassembled WGS sequence"/>
</dbReference>
<feature type="domain" description="Rho-GAP" evidence="2">
    <location>
        <begin position="69"/>
        <end position="268"/>
    </location>
</feature>
<proteinExistence type="predicted"/>
<keyword evidence="1" id="KW-0343">GTPase activation</keyword>
<accession>A0ABR4AB73</accession>
<dbReference type="SMART" id="SM00324">
    <property type="entry name" value="RhoGAP"/>
    <property type="match status" value="1"/>
</dbReference>
<dbReference type="InterPro" id="IPR051025">
    <property type="entry name" value="RhoGAP"/>
</dbReference>
<dbReference type="EMBL" id="JBEFKJ010000012">
    <property type="protein sequence ID" value="KAL2043122.1"/>
    <property type="molecule type" value="Genomic_DNA"/>
</dbReference>
<dbReference type="SUPFAM" id="SSF48350">
    <property type="entry name" value="GTPase activation domain, GAP"/>
    <property type="match status" value="1"/>
</dbReference>
<reference evidence="3 4" key="1">
    <citation type="submission" date="2024-09" db="EMBL/GenBank/DDBJ databases">
        <title>Rethinking Asexuality: The Enigmatic Case of Functional Sexual Genes in Lepraria (Stereocaulaceae).</title>
        <authorList>
            <person name="Doellman M."/>
            <person name="Sun Y."/>
            <person name="Barcenas-Pena A."/>
            <person name="Lumbsch H.T."/>
            <person name="Grewe F."/>
        </authorList>
    </citation>
    <scope>NUCLEOTIDE SEQUENCE [LARGE SCALE GENOMIC DNA]</scope>
    <source>
        <strain evidence="3 4">Mercado 3170</strain>
    </source>
</reference>
<organism evidence="3 4">
    <name type="scientific">Stereocaulon virgatum</name>
    <dbReference type="NCBI Taxonomy" id="373712"/>
    <lineage>
        <taxon>Eukaryota</taxon>
        <taxon>Fungi</taxon>
        <taxon>Dikarya</taxon>
        <taxon>Ascomycota</taxon>
        <taxon>Pezizomycotina</taxon>
        <taxon>Lecanoromycetes</taxon>
        <taxon>OSLEUM clade</taxon>
        <taxon>Lecanoromycetidae</taxon>
        <taxon>Lecanorales</taxon>
        <taxon>Lecanorineae</taxon>
        <taxon>Stereocaulaceae</taxon>
        <taxon>Stereocaulon</taxon>
    </lineage>
</organism>
<gene>
    <name evidence="3" type="ORF">N7G274_004182</name>
</gene>
<dbReference type="PANTHER" id="PTHR15228">
    <property type="entry name" value="SPERMATHECAL PHYSIOLOGY VARIANT"/>
    <property type="match status" value="1"/>
</dbReference>
<evidence type="ECO:0000256" key="1">
    <source>
        <dbReference type="ARBA" id="ARBA00022468"/>
    </source>
</evidence>
<keyword evidence="4" id="KW-1185">Reference proteome</keyword>
<evidence type="ECO:0000313" key="3">
    <source>
        <dbReference type="EMBL" id="KAL2043122.1"/>
    </source>
</evidence>
<dbReference type="PROSITE" id="PS50238">
    <property type="entry name" value="RHOGAP"/>
    <property type="match status" value="1"/>
</dbReference>